<evidence type="ECO:0000313" key="3">
    <source>
        <dbReference type="Proteomes" id="UP001652394"/>
    </source>
</evidence>
<dbReference type="InterPro" id="IPR029063">
    <property type="entry name" value="SAM-dependent_MTases_sf"/>
</dbReference>
<accession>A0ABT2T9C9</accession>
<dbReference type="Gene3D" id="3.40.50.150">
    <property type="entry name" value="Vaccinia Virus protein VP39"/>
    <property type="match status" value="1"/>
</dbReference>
<gene>
    <name evidence="2" type="ORF">OCV51_04240</name>
</gene>
<keyword evidence="3" id="KW-1185">Reference proteome</keyword>
<keyword evidence="2" id="KW-0808">Transferase</keyword>
<proteinExistence type="predicted"/>
<evidence type="ECO:0000313" key="2">
    <source>
        <dbReference type="EMBL" id="MCU6746878.1"/>
    </source>
</evidence>
<dbReference type="SUPFAM" id="SSF53335">
    <property type="entry name" value="S-adenosyl-L-methionine-dependent methyltransferases"/>
    <property type="match status" value="1"/>
</dbReference>
<dbReference type="InterPro" id="IPR025714">
    <property type="entry name" value="Methyltranfer_dom"/>
</dbReference>
<dbReference type="EMBL" id="JAOQJX010000004">
    <property type="protein sequence ID" value="MCU6746878.1"/>
    <property type="molecule type" value="Genomic_DNA"/>
</dbReference>
<dbReference type="PANTHER" id="PTHR13369:SF3">
    <property type="entry name" value="METHYLTRANSFERASE DOMAIN-CONTAINING PROTEIN"/>
    <property type="match status" value="1"/>
</dbReference>
<keyword evidence="2" id="KW-0489">Methyltransferase</keyword>
<dbReference type="CDD" id="cd02440">
    <property type="entry name" value="AdoMet_MTases"/>
    <property type="match status" value="1"/>
</dbReference>
<reference evidence="2 3" key="1">
    <citation type="journal article" date="2021" name="ISME Commun">
        <title>Automated analysis of genomic sequences facilitates high-throughput and comprehensive description of bacteria.</title>
        <authorList>
            <person name="Hitch T.C.A."/>
        </authorList>
    </citation>
    <scope>NUCLEOTIDE SEQUENCE [LARGE SCALE GENOMIC DNA]</scope>
    <source>
        <strain evidence="2 3">H2_18</strain>
    </source>
</reference>
<dbReference type="Pfam" id="PF13679">
    <property type="entry name" value="Methyltransf_32"/>
    <property type="match status" value="1"/>
</dbReference>
<evidence type="ECO:0000259" key="1">
    <source>
        <dbReference type="Pfam" id="PF13679"/>
    </source>
</evidence>
<dbReference type="GO" id="GO:0008168">
    <property type="term" value="F:methyltransferase activity"/>
    <property type="evidence" value="ECO:0007669"/>
    <property type="project" value="UniProtKB-KW"/>
</dbReference>
<dbReference type="PANTHER" id="PTHR13369">
    <property type="match status" value="1"/>
</dbReference>
<dbReference type="RefSeq" id="WP_059066295.1">
    <property type="nucleotide sequence ID" value="NZ_JAOQJX010000004.1"/>
</dbReference>
<comment type="caution">
    <text evidence="2">The sequence shown here is derived from an EMBL/GenBank/DDBJ whole genome shotgun (WGS) entry which is preliminary data.</text>
</comment>
<sequence>MDELKKILEKVMDINFVRAVISNPRTKGEILKIKVRPIEKKDGLYFQFESYTKTQVFHENIPAVKAAERILSYINVFRQMQMTAGGKEYTVLVSKKGKMTVTEKRNKDNLPKVDLSHNRSKKYILEEGKAVPFLVDLGVMTKEGKVVHAKFDKFRQINRFLEFIEDILPQLDKHKELTILDFGCGKSYLTFAIYYYLHELKGYDIKIIGLDLKQEVIERCGSLAVKYGYKKLSFLMGDIAEYEGVDCVDMVVTLHACDTATDHALAKAVGWNAKVILSVPCCQHELNRQIGNADLSPILDYGLLKERAAALVTDGLRAKYLEREGYDTQILEFIDMEHTPKNILIRAVKKPSGSNCKKAAEEIRRCEELLCVHPVLGTLLDEKKEK</sequence>
<dbReference type="GO" id="GO:0032259">
    <property type="term" value="P:methylation"/>
    <property type="evidence" value="ECO:0007669"/>
    <property type="project" value="UniProtKB-KW"/>
</dbReference>
<organism evidence="2 3">
    <name type="scientific">Faecalicatena acetigenes</name>
    <dbReference type="NCBI Taxonomy" id="2981790"/>
    <lineage>
        <taxon>Bacteria</taxon>
        <taxon>Bacillati</taxon>
        <taxon>Bacillota</taxon>
        <taxon>Clostridia</taxon>
        <taxon>Lachnospirales</taxon>
        <taxon>Lachnospiraceae</taxon>
        <taxon>Faecalicatena</taxon>
    </lineage>
</organism>
<feature type="domain" description="Methyltransferase" evidence="1">
    <location>
        <begin position="152"/>
        <end position="289"/>
    </location>
</feature>
<dbReference type="Proteomes" id="UP001652394">
    <property type="component" value="Unassembled WGS sequence"/>
</dbReference>
<name>A0ABT2T9C9_9FIRM</name>
<protein>
    <submittedName>
        <fullName evidence="2">SAM-dependent methyltransferase</fullName>
    </submittedName>
</protein>